<gene>
    <name evidence="2" type="ORF">IC621_22370</name>
</gene>
<accession>A0A926NGD2</accession>
<keyword evidence="3" id="KW-1185">Reference proteome</keyword>
<name>A0A926NGD2_9BACI</name>
<evidence type="ECO:0000313" key="2">
    <source>
        <dbReference type="EMBL" id="MBD1382949.1"/>
    </source>
</evidence>
<reference evidence="2" key="1">
    <citation type="submission" date="2020-09" db="EMBL/GenBank/DDBJ databases">
        <title>A novel bacterium of genus Bacillus, isolated from South China Sea.</title>
        <authorList>
            <person name="Huang H."/>
            <person name="Mo K."/>
            <person name="Hu Y."/>
        </authorList>
    </citation>
    <scope>NUCLEOTIDE SEQUENCE</scope>
    <source>
        <strain evidence="2">IB182487</strain>
    </source>
</reference>
<keyword evidence="2" id="KW-0238">DNA-binding</keyword>
<feature type="domain" description="HTH merR-type" evidence="1">
    <location>
        <begin position="7"/>
        <end position="42"/>
    </location>
</feature>
<dbReference type="InterPro" id="IPR009061">
    <property type="entry name" value="DNA-bd_dom_put_sf"/>
</dbReference>
<protein>
    <submittedName>
        <fullName evidence="2">MerR family DNA-binding transcriptional regulator</fullName>
    </submittedName>
</protein>
<comment type="caution">
    <text evidence="2">The sequence shown here is derived from an EMBL/GenBank/DDBJ whole genome shotgun (WGS) entry which is preliminary data.</text>
</comment>
<evidence type="ECO:0000259" key="1">
    <source>
        <dbReference type="PROSITE" id="PS50937"/>
    </source>
</evidence>
<dbReference type="Pfam" id="PF00376">
    <property type="entry name" value="MerR"/>
    <property type="match status" value="1"/>
</dbReference>
<dbReference type="PROSITE" id="PS50937">
    <property type="entry name" value="HTH_MERR_2"/>
    <property type="match status" value="1"/>
</dbReference>
<dbReference type="AlphaFoldDB" id="A0A926NGD2"/>
<sequence>MITCKKNWKVGEFAKLTGLTVRTLRYYDQIGLCSPSDHSDSG</sequence>
<dbReference type="Proteomes" id="UP000626844">
    <property type="component" value="Unassembled WGS sequence"/>
</dbReference>
<organism evidence="2 3">
    <name type="scientific">Metabacillus arenae</name>
    <dbReference type="NCBI Taxonomy" id="2771434"/>
    <lineage>
        <taxon>Bacteria</taxon>
        <taxon>Bacillati</taxon>
        <taxon>Bacillota</taxon>
        <taxon>Bacilli</taxon>
        <taxon>Bacillales</taxon>
        <taxon>Bacillaceae</taxon>
        <taxon>Metabacillus</taxon>
    </lineage>
</organism>
<dbReference type="InterPro" id="IPR000551">
    <property type="entry name" value="MerR-type_HTH_dom"/>
</dbReference>
<dbReference type="SUPFAM" id="SSF46955">
    <property type="entry name" value="Putative DNA-binding domain"/>
    <property type="match status" value="1"/>
</dbReference>
<dbReference type="GO" id="GO:0003677">
    <property type="term" value="F:DNA binding"/>
    <property type="evidence" value="ECO:0007669"/>
    <property type="project" value="UniProtKB-KW"/>
</dbReference>
<proteinExistence type="predicted"/>
<dbReference type="Gene3D" id="1.10.1660.10">
    <property type="match status" value="1"/>
</dbReference>
<dbReference type="GO" id="GO:0006355">
    <property type="term" value="P:regulation of DNA-templated transcription"/>
    <property type="evidence" value="ECO:0007669"/>
    <property type="project" value="InterPro"/>
</dbReference>
<evidence type="ECO:0000313" key="3">
    <source>
        <dbReference type="Proteomes" id="UP000626844"/>
    </source>
</evidence>
<dbReference type="EMBL" id="JACXAI010000040">
    <property type="protein sequence ID" value="MBD1382949.1"/>
    <property type="molecule type" value="Genomic_DNA"/>
</dbReference>